<dbReference type="InterPro" id="IPR008274">
    <property type="entry name" value="AldOxase/xan_DH_MoCoBD1"/>
</dbReference>
<dbReference type="GO" id="GO:0071949">
    <property type="term" value="F:FAD binding"/>
    <property type="evidence" value="ECO:0007669"/>
    <property type="project" value="InterPro"/>
</dbReference>
<dbReference type="InterPro" id="IPR036856">
    <property type="entry name" value="Ald_Oxase/Xan_DH_a/b_sf"/>
</dbReference>
<dbReference type="SUPFAM" id="SSF55447">
    <property type="entry name" value="CO dehydrogenase flavoprotein C-terminal domain-like"/>
    <property type="match status" value="1"/>
</dbReference>
<dbReference type="GO" id="GO:0016491">
    <property type="term" value="F:oxidoreductase activity"/>
    <property type="evidence" value="ECO:0007669"/>
    <property type="project" value="InterPro"/>
</dbReference>
<dbReference type="Gene3D" id="3.90.1170.50">
    <property type="entry name" value="Aldehyde oxidase/xanthine dehydrogenase, a/b hammerhead"/>
    <property type="match status" value="1"/>
</dbReference>
<dbReference type="PROSITE" id="PS51387">
    <property type="entry name" value="FAD_PCMH"/>
    <property type="match status" value="1"/>
</dbReference>
<dbReference type="SMART" id="SM01092">
    <property type="entry name" value="CO_deh_flav_C"/>
    <property type="match status" value="1"/>
</dbReference>
<gene>
    <name evidence="2" type="ORF">EOW66_09985</name>
</gene>
<dbReference type="EMBL" id="SAVA01000005">
    <property type="protein sequence ID" value="RWR52088.1"/>
    <property type="molecule type" value="Genomic_DNA"/>
</dbReference>
<dbReference type="GO" id="GO:0005506">
    <property type="term" value="F:iron ion binding"/>
    <property type="evidence" value="ECO:0007669"/>
    <property type="project" value="InterPro"/>
</dbReference>
<dbReference type="InterPro" id="IPR016169">
    <property type="entry name" value="FAD-bd_PCMH_sub2"/>
</dbReference>
<name>A0A3S3PFQ5_9RHOB</name>
<dbReference type="InterPro" id="IPR037165">
    <property type="entry name" value="AldOxase/xan_DH_Mopterin-bd_sf"/>
</dbReference>
<dbReference type="InterPro" id="IPR036318">
    <property type="entry name" value="FAD-bd_PCMH-like_sf"/>
</dbReference>
<dbReference type="SUPFAM" id="SSF56176">
    <property type="entry name" value="FAD-binding/transporter-associated domain-like"/>
    <property type="match status" value="1"/>
</dbReference>
<organism evidence="2 3">
    <name type="scientific">Paenirhodobacter huangdaonensis</name>
    <dbReference type="NCBI Taxonomy" id="2501515"/>
    <lineage>
        <taxon>Bacteria</taxon>
        <taxon>Pseudomonadati</taxon>
        <taxon>Pseudomonadota</taxon>
        <taxon>Alphaproteobacteria</taxon>
        <taxon>Rhodobacterales</taxon>
        <taxon>Rhodobacter group</taxon>
        <taxon>Paenirhodobacter</taxon>
    </lineage>
</organism>
<evidence type="ECO:0000313" key="3">
    <source>
        <dbReference type="Proteomes" id="UP000288071"/>
    </source>
</evidence>
<dbReference type="InterPro" id="IPR016208">
    <property type="entry name" value="Ald_Oxase/xanthine_DH-like"/>
</dbReference>
<dbReference type="Gene3D" id="3.30.465.10">
    <property type="match status" value="1"/>
</dbReference>
<dbReference type="InterPro" id="IPR005107">
    <property type="entry name" value="CO_DH_flav_C"/>
</dbReference>
<dbReference type="RefSeq" id="WP_128156227.1">
    <property type="nucleotide sequence ID" value="NZ_JBHSOM010000006.1"/>
</dbReference>
<dbReference type="Pfam" id="PF00941">
    <property type="entry name" value="FAD_binding_5"/>
    <property type="match status" value="1"/>
</dbReference>
<dbReference type="InterPro" id="IPR000674">
    <property type="entry name" value="Ald_Oxase/Xan_DH_a/b"/>
</dbReference>
<evidence type="ECO:0000313" key="2">
    <source>
        <dbReference type="EMBL" id="RWR52088.1"/>
    </source>
</evidence>
<dbReference type="Pfam" id="PF20256">
    <property type="entry name" value="MoCoBD_2"/>
    <property type="match status" value="1"/>
</dbReference>
<dbReference type="SUPFAM" id="SSF54665">
    <property type="entry name" value="CO dehydrogenase molybdoprotein N-domain-like"/>
    <property type="match status" value="1"/>
</dbReference>
<accession>A0A3S3PFQ5</accession>
<reference evidence="2" key="2">
    <citation type="submission" date="2019-01" db="EMBL/GenBank/DDBJ databases">
        <authorList>
            <person name="Li Y."/>
        </authorList>
    </citation>
    <scope>NUCLEOTIDE SEQUENCE [LARGE SCALE GENOMIC DNA]</scope>
    <source>
        <strain evidence="2">CGMCC 1.12963</strain>
    </source>
</reference>
<dbReference type="InterPro" id="IPR002346">
    <property type="entry name" value="Mopterin_DH_FAD-bd"/>
</dbReference>
<dbReference type="AlphaFoldDB" id="A0A3S3PFQ5"/>
<dbReference type="Gene3D" id="3.30.365.10">
    <property type="entry name" value="Aldehyde oxidase/xanthine dehydrogenase, molybdopterin binding domain"/>
    <property type="match status" value="4"/>
</dbReference>
<dbReference type="Proteomes" id="UP000288071">
    <property type="component" value="Unassembled WGS sequence"/>
</dbReference>
<feature type="domain" description="FAD-binding PCMH-type" evidence="1">
    <location>
        <begin position="1"/>
        <end position="146"/>
    </location>
</feature>
<dbReference type="Pfam" id="PF03450">
    <property type="entry name" value="CO_deh_flav_C"/>
    <property type="match status" value="1"/>
</dbReference>
<evidence type="ECO:0000259" key="1">
    <source>
        <dbReference type="PROSITE" id="PS51387"/>
    </source>
</evidence>
<dbReference type="Pfam" id="PF01315">
    <property type="entry name" value="Ald_Xan_dh_C"/>
    <property type="match status" value="1"/>
</dbReference>
<proteinExistence type="predicted"/>
<dbReference type="SMART" id="SM01008">
    <property type="entry name" value="Ald_Xan_dh_C"/>
    <property type="match status" value="1"/>
</dbReference>
<dbReference type="InterPro" id="IPR036683">
    <property type="entry name" value="CO_DH_flav_C_dom_sf"/>
</dbReference>
<reference evidence="2" key="1">
    <citation type="submission" date="2019-01" db="EMBL/GenBank/DDBJ databases">
        <title>Sinorhodobacter populi sp. nov. isolated from the symptomatic bark tissue of Populus euramericana canker.</title>
        <authorList>
            <person name="Xu G."/>
        </authorList>
    </citation>
    <scope>NUCLEOTIDE SEQUENCE [LARGE SCALE GENOMIC DNA]</scope>
    <source>
        <strain evidence="2">CGMCC 1.12963</strain>
    </source>
</reference>
<dbReference type="InterPro" id="IPR016166">
    <property type="entry name" value="FAD-bd_PCMH"/>
</dbReference>
<comment type="caution">
    <text evidence="2">The sequence shown here is derived from an EMBL/GenBank/DDBJ whole genome shotgun (WGS) entry which is preliminary data.</text>
</comment>
<sequence length="1009" mass="105510">MSITCPRTLDEALARIAAGARPVAGGTAFRLDAAAGRPVPADLVAIGALLAKGITENRIGAGTDLETLRWGAVPLLSAAAADVAAPNIRRLATLGGTIGWRAGCLLPALLALDAQVGTTHGPRPLADWLARPEGLVLSVTVSPLAHQIWRKTGLRAGFCPAIIAAAGAFSLKDDRIAAVRLAVGGGAVAPARLPETEGWLLGRPLATLDRAALGARIEAEIAAPDCAFRSARYRRRVAANALVAGLVGLAPLPRPARPRPAPAPLPELTELSRAAGGERWHMREDMPAKVRGTLAYMTDVRAEGMLVGRILRAAHPHAEILAIDTAAAEALPGVRAVVTHRDVPGLNAFGILFQDQPALCSDRVRYIGDAVAAVAAIDAETAERALSLIRVDYRPLPLVEDMAAALAPGAQPVHAAGNLVTEVGLSRGDLAAGFAAAVHVVEDTYVTPRQMHGFMETEGGWAAPEGEGVIVCAGGQHGARDRMQLARILALPEDRIRVVTSPTGGAFGGKDELTVQPALALLALKARAPVRLHLSRAESVLAGTKRNPFVIRMRTGCDAAGRLVAQEVEAIADSGAYASLSPGVLETAMEHAAGPYRVENIRTRGRLAYTNNGTGGAFRGFGANQMSYAIECQIDRLAALCGLDPVEIRRRNLRRAGEPGFLGQAVAPTEKLSEMLDVAAASDLWAPAAARPDEVTGTGIALNYQGNGLGTIPTDEARFEVRLEGGKIRVFTGLDEIGQGMVASVHAAMAERLHCARTDIEVIFGDTGTAPDSGSTTASRGGYVVWRGVEETAPALAAKILAQASLRLGLPADRLRIVLGGVQAEGGNHSPTLAFSELAPERAETFFAFPKSDYRAGNARFIFAYGVTLARVAISRVSGAVRVLDLEIHTAAGKVIDMASYLGQMEGGLVQGLGFTLTEDMQMTGGRPLARNFDSYLMPTVRDVPERMRATAHEPLDPADPFGPRGVGELGIGAVTPAIANAVADALGAWPATAPFPPETLLAMLEAAR</sequence>
<dbReference type="PANTHER" id="PTHR11908">
    <property type="entry name" value="XANTHINE DEHYDROGENASE"/>
    <property type="match status" value="1"/>
</dbReference>
<protein>
    <submittedName>
        <fullName evidence="2">Aldehyde oxidase</fullName>
    </submittedName>
</protein>
<dbReference type="InterPro" id="IPR046867">
    <property type="entry name" value="AldOxase/xan_DH_MoCoBD2"/>
</dbReference>
<dbReference type="PANTHER" id="PTHR11908:SF157">
    <property type="entry name" value="XANTHINE DEHYDROGENASE SUBUNIT D-RELATED"/>
    <property type="match status" value="1"/>
</dbReference>
<dbReference type="Pfam" id="PF02738">
    <property type="entry name" value="MoCoBD_1"/>
    <property type="match status" value="1"/>
</dbReference>
<dbReference type="SUPFAM" id="SSF56003">
    <property type="entry name" value="Molybdenum cofactor-binding domain"/>
    <property type="match status" value="1"/>
</dbReference>
<dbReference type="Gene3D" id="3.30.390.50">
    <property type="entry name" value="CO dehydrogenase flavoprotein, C-terminal domain"/>
    <property type="match status" value="1"/>
</dbReference>
<keyword evidence="3" id="KW-1185">Reference proteome</keyword>